<comment type="caution">
    <text evidence="2">The sequence shown here is derived from an EMBL/GenBank/DDBJ whole genome shotgun (WGS) entry which is preliminary data.</text>
</comment>
<dbReference type="NCBIfam" id="TIGR01444">
    <property type="entry name" value="fkbM_fam"/>
    <property type="match status" value="1"/>
</dbReference>
<keyword evidence="3" id="KW-1185">Reference proteome</keyword>
<dbReference type="PANTHER" id="PTHR34203">
    <property type="entry name" value="METHYLTRANSFERASE, FKBM FAMILY PROTEIN"/>
    <property type="match status" value="1"/>
</dbReference>
<dbReference type="AlphaFoldDB" id="A0A0A2GYQ2"/>
<accession>A0A0A2GYQ2</accession>
<organism evidence="2 3">
    <name type="scientific">Dokdonia donghaensis DSW-1</name>
    <dbReference type="NCBI Taxonomy" id="1300343"/>
    <lineage>
        <taxon>Bacteria</taxon>
        <taxon>Pseudomonadati</taxon>
        <taxon>Bacteroidota</taxon>
        <taxon>Flavobacteriia</taxon>
        <taxon>Flavobacteriales</taxon>
        <taxon>Flavobacteriaceae</taxon>
        <taxon>Dokdonia</taxon>
    </lineage>
</organism>
<gene>
    <name evidence="2" type="ORF">NV36_13160</name>
</gene>
<proteinExistence type="predicted"/>
<reference evidence="2 3" key="1">
    <citation type="submission" date="2014-10" db="EMBL/GenBank/DDBJ databases">
        <title>Draft genome sequence of the proteorhodopsin-containing marine bacterium Dokdonia donghaensis.</title>
        <authorList>
            <person name="Gomez-Consarnau L."/>
            <person name="Gonzalez J.M."/>
            <person name="Riedel T."/>
            <person name="Jaenicke S."/>
            <person name="Wagner-Doebler I."/>
            <person name="Fuhrman J.A."/>
        </authorList>
    </citation>
    <scope>NUCLEOTIDE SEQUENCE [LARGE SCALE GENOMIC DNA]</scope>
    <source>
        <strain evidence="2 3">DSW-1</strain>
    </source>
</reference>
<dbReference type="Gene3D" id="3.40.50.150">
    <property type="entry name" value="Vaccinia Virus protein VP39"/>
    <property type="match status" value="1"/>
</dbReference>
<dbReference type="PANTHER" id="PTHR34203:SF15">
    <property type="entry name" value="SLL1173 PROTEIN"/>
    <property type="match status" value="1"/>
</dbReference>
<dbReference type="Pfam" id="PF05050">
    <property type="entry name" value="Methyltransf_21"/>
    <property type="match status" value="1"/>
</dbReference>
<dbReference type="InterPro" id="IPR006342">
    <property type="entry name" value="FkbM_mtfrase"/>
</dbReference>
<evidence type="ECO:0000313" key="3">
    <source>
        <dbReference type="Proteomes" id="UP000030140"/>
    </source>
</evidence>
<dbReference type="InterPro" id="IPR052514">
    <property type="entry name" value="SAM-dependent_MTase"/>
</dbReference>
<sequence>MFKNIPYRVAHRLAKVLKNYIKKIDVKRSVVKKREEEEMWNKHFNNAVFFEYNLQGEVKINLYKDSVLSKPIYEGFEIDEMKFLQSTLKEGDIFIDIGANVGLFSLLASKKVGNTGKVIAFEPTPLTYSRLQENIILNDFKNIQARQLALSDAKGEMKFYISNNGYDAWNSLAPSHDNKLQESINVPVSTLDSELQDVDKTKVSLVKIDVEGWEKFTLKGGKSFFENYTPTVMVEFTEQNTFNAGYMVQDIYNVLLGMGYSWYKIENGTLLPDAMRLSYPYTNLIAKKAKG</sequence>
<feature type="domain" description="Methyltransferase FkbM" evidence="1">
    <location>
        <begin position="96"/>
        <end position="260"/>
    </location>
</feature>
<protein>
    <recommendedName>
        <fullName evidence="1">Methyltransferase FkbM domain-containing protein</fullName>
    </recommendedName>
</protein>
<dbReference type="Proteomes" id="UP000030140">
    <property type="component" value="Unassembled WGS sequence"/>
</dbReference>
<dbReference type="InterPro" id="IPR029063">
    <property type="entry name" value="SAM-dependent_MTases_sf"/>
</dbReference>
<dbReference type="EMBL" id="JSAQ01000001">
    <property type="protein sequence ID" value="KGO07693.1"/>
    <property type="molecule type" value="Genomic_DNA"/>
</dbReference>
<dbReference type="RefSeq" id="WP_035328031.1">
    <property type="nucleotide sequence ID" value="NZ_CP015125.1"/>
</dbReference>
<dbReference type="KEGG" id="ddo:I597_1513"/>
<dbReference type="SUPFAM" id="SSF53335">
    <property type="entry name" value="S-adenosyl-L-methionine-dependent methyltransferases"/>
    <property type="match status" value="1"/>
</dbReference>
<name>A0A0A2GYQ2_9FLAO</name>
<evidence type="ECO:0000259" key="1">
    <source>
        <dbReference type="Pfam" id="PF05050"/>
    </source>
</evidence>
<evidence type="ECO:0000313" key="2">
    <source>
        <dbReference type="EMBL" id="KGO07693.1"/>
    </source>
</evidence>
<dbReference type="PATRIC" id="fig|1300343.5.peg.1522"/>